<keyword evidence="1" id="KW-1133">Transmembrane helix</keyword>
<organism evidence="2">
    <name type="scientific">Cacopsylla melanoneura</name>
    <dbReference type="NCBI Taxonomy" id="428564"/>
    <lineage>
        <taxon>Eukaryota</taxon>
        <taxon>Metazoa</taxon>
        <taxon>Ecdysozoa</taxon>
        <taxon>Arthropoda</taxon>
        <taxon>Hexapoda</taxon>
        <taxon>Insecta</taxon>
        <taxon>Pterygota</taxon>
        <taxon>Neoptera</taxon>
        <taxon>Paraneoptera</taxon>
        <taxon>Hemiptera</taxon>
        <taxon>Sternorrhyncha</taxon>
        <taxon>Psylloidea</taxon>
        <taxon>Psyllidae</taxon>
        <taxon>Psyllinae</taxon>
        <taxon>Cacopsylla</taxon>
    </lineage>
</organism>
<sequence>MKSKASFTLRSDTPLLLRRSMGISLVWKRADPTLDPSVRATLICSESSGGNFGYPPSFWISRFAGKLWGVLRTSPIDIVVKTREKRNIFVREIVMSLLWWNFLGMSLVVECFC</sequence>
<evidence type="ECO:0000256" key="1">
    <source>
        <dbReference type="SAM" id="Phobius"/>
    </source>
</evidence>
<dbReference type="AlphaFoldDB" id="A0A8D8TBU5"/>
<feature type="transmembrane region" description="Helical" evidence="1">
    <location>
        <begin position="88"/>
        <end position="109"/>
    </location>
</feature>
<keyword evidence="1" id="KW-0472">Membrane</keyword>
<accession>A0A8D8TBU5</accession>
<dbReference type="EMBL" id="HBUF01273368">
    <property type="protein sequence ID" value="CAG6685776.1"/>
    <property type="molecule type" value="Transcribed_RNA"/>
</dbReference>
<protein>
    <submittedName>
        <fullName evidence="2">Uncharacterized protein</fullName>
    </submittedName>
</protein>
<keyword evidence="1" id="KW-0812">Transmembrane</keyword>
<evidence type="ECO:0000313" key="2">
    <source>
        <dbReference type="EMBL" id="CAG6685776.1"/>
    </source>
</evidence>
<name>A0A8D8TBU5_9HEMI</name>
<reference evidence="2" key="1">
    <citation type="submission" date="2021-05" db="EMBL/GenBank/DDBJ databases">
        <authorList>
            <person name="Alioto T."/>
            <person name="Alioto T."/>
            <person name="Gomez Garrido J."/>
        </authorList>
    </citation>
    <scope>NUCLEOTIDE SEQUENCE</scope>
</reference>
<proteinExistence type="predicted"/>